<gene>
    <name evidence="2" type="ORF">IAB08_09895</name>
</gene>
<name>A0A9D9DTC0_9BACT</name>
<evidence type="ECO:0000259" key="1">
    <source>
        <dbReference type="Pfam" id="PF09820"/>
    </source>
</evidence>
<accession>A0A9D9DTC0</accession>
<dbReference type="GO" id="GO:0005524">
    <property type="term" value="F:ATP binding"/>
    <property type="evidence" value="ECO:0007669"/>
    <property type="project" value="UniProtKB-KW"/>
</dbReference>
<keyword evidence="2" id="KW-0547">Nucleotide-binding</keyword>
<dbReference type="AlphaFoldDB" id="A0A9D9DTC0"/>
<evidence type="ECO:0000313" key="2">
    <source>
        <dbReference type="EMBL" id="MBO8433584.1"/>
    </source>
</evidence>
<dbReference type="PANTHER" id="PTHR34825">
    <property type="entry name" value="CONSERVED PROTEIN, WITH A WEAK D-GALACTARATE DEHYDRATASE/ALTRONATE HYDROLASE DOMAIN"/>
    <property type="match status" value="1"/>
</dbReference>
<dbReference type="InterPro" id="IPR027417">
    <property type="entry name" value="P-loop_NTPase"/>
</dbReference>
<dbReference type="EMBL" id="JADIMZ010000153">
    <property type="protein sequence ID" value="MBO8433584.1"/>
    <property type="molecule type" value="Genomic_DNA"/>
</dbReference>
<dbReference type="Pfam" id="PF09820">
    <property type="entry name" value="AAA-ATPase_like"/>
    <property type="match status" value="1"/>
</dbReference>
<comment type="caution">
    <text evidence="2">The sequence shown here is derived from an EMBL/GenBank/DDBJ whole genome shotgun (WGS) entry which is preliminary data.</text>
</comment>
<feature type="domain" description="AAA-ATPase-like" evidence="1">
    <location>
        <begin position="4"/>
        <end position="200"/>
    </location>
</feature>
<reference evidence="2" key="2">
    <citation type="journal article" date="2021" name="PeerJ">
        <title>Extensive microbial diversity within the chicken gut microbiome revealed by metagenomics and culture.</title>
        <authorList>
            <person name="Gilroy R."/>
            <person name="Ravi A."/>
            <person name="Getino M."/>
            <person name="Pursley I."/>
            <person name="Horton D.L."/>
            <person name="Alikhan N.F."/>
            <person name="Baker D."/>
            <person name="Gharbi K."/>
            <person name="Hall N."/>
            <person name="Watson M."/>
            <person name="Adriaenssens E.M."/>
            <person name="Foster-Nyarko E."/>
            <person name="Jarju S."/>
            <person name="Secka A."/>
            <person name="Antonio M."/>
            <person name="Oren A."/>
            <person name="Chaudhuri R.R."/>
            <person name="La Ragione R."/>
            <person name="Hildebrand F."/>
            <person name="Pallen M.J."/>
        </authorList>
    </citation>
    <scope>NUCLEOTIDE SEQUENCE</scope>
    <source>
        <strain evidence="2">2889</strain>
    </source>
</reference>
<sequence>MLYPIGIQNFEKIRQGGFLYVDKTNLIYQIVQTGGYYFLSRPRRFGKSLLVSTMEAYFQGKKELFKGLAIEQLEKEWNAWPVLHLDLSGVTYTDESVLNEKMESTLRLWEKAYDVANDFKSDSVRFYNIIDAAYEKTGKPVAILIDEYDKPLLDSVGNEPLREAFRSRLQGFYSVMKSQDGKLRFGFLTGVTKLGKLSIFSGLNNLNDISMDWEFSSLCGISESELHAYFDHEVAAMAQANRLTKEECYAKLKDYYDGYHFCENADDIYNPFSLLSALRKKRFSDYWYETGTPTFVVKALRNGKFNLEDLTLEGVPASALGGVNADDSDPVPVLYQSGYLTIKSYDERWERYSLKYPNKEVERGFMEGLARIYTPSLSYNTPFDIRKFVEDFEKGDTESLMKRFEAFFADADYEIVGDAELYFQNTMYVMCKLMGQYTQVERHTSNGRMDIVVQTDKYVYIMELKMDASADEALQQIEDKGYAKPFAADPRKLFKIGVDFSSQTRRIAEWKMA</sequence>
<dbReference type="SUPFAM" id="SSF52540">
    <property type="entry name" value="P-loop containing nucleoside triphosphate hydrolases"/>
    <property type="match status" value="1"/>
</dbReference>
<dbReference type="InterPro" id="IPR018631">
    <property type="entry name" value="AAA-ATPase-like_dom"/>
</dbReference>
<dbReference type="PANTHER" id="PTHR34825:SF1">
    <property type="entry name" value="AAA-ATPASE-LIKE DOMAIN-CONTAINING PROTEIN"/>
    <property type="match status" value="1"/>
</dbReference>
<dbReference type="Proteomes" id="UP000823612">
    <property type="component" value="Unassembled WGS sequence"/>
</dbReference>
<keyword evidence="2" id="KW-0067">ATP-binding</keyword>
<proteinExistence type="predicted"/>
<evidence type="ECO:0000313" key="3">
    <source>
        <dbReference type="Proteomes" id="UP000823612"/>
    </source>
</evidence>
<reference evidence="2" key="1">
    <citation type="submission" date="2020-10" db="EMBL/GenBank/DDBJ databases">
        <authorList>
            <person name="Gilroy R."/>
        </authorList>
    </citation>
    <scope>NUCLEOTIDE SEQUENCE</scope>
    <source>
        <strain evidence="2">2889</strain>
    </source>
</reference>
<organism evidence="2 3">
    <name type="scientific">Candidatus Pullibacteroides excrementavium</name>
    <dbReference type="NCBI Taxonomy" id="2840905"/>
    <lineage>
        <taxon>Bacteria</taxon>
        <taxon>Pseudomonadati</taxon>
        <taxon>Bacteroidota</taxon>
        <taxon>Bacteroidia</taxon>
        <taxon>Bacteroidales</taxon>
        <taxon>Candidatus Pullibacteroides</taxon>
    </lineage>
</organism>
<dbReference type="InterPro" id="IPR012547">
    <property type="entry name" value="PDDEXK_9"/>
</dbReference>
<dbReference type="Pfam" id="PF08011">
    <property type="entry name" value="PDDEXK_9"/>
    <property type="match status" value="1"/>
</dbReference>
<protein>
    <submittedName>
        <fullName evidence="2">ATP-binding protein</fullName>
    </submittedName>
</protein>